<reference evidence="5 6" key="1">
    <citation type="submission" date="2024-02" db="EMBL/GenBank/DDBJ databases">
        <title>The Genome Sequence of Enterococcus sp. DIV0159.</title>
        <authorList>
            <person name="Earl A."/>
            <person name="Manson A."/>
            <person name="Gilmore M."/>
            <person name="Sanders J."/>
            <person name="Shea T."/>
            <person name="Howe W."/>
            <person name="Livny J."/>
            <person name="Cuomo C."/>
            <person name="Neafsey D."/>
            <person name="Birren B."/>
        </authorList>
    </citation>
    <scope>NUCLEOTIDE SEQUENCE [LARGE SCALE GENOMIC DNA]</scope>
    <source>
        <strain evidence="5 6">665A</strain>
    </source>
</reference>
<keyword evidence="3" id="KW-0804">Transcription</keyword>
<keyword evidence="1" id="KW-0805">Transcription regulation</keyword>
<dbReference type="Pfam" id="PF00486">
    <property type="entry name" value="Trans_reg_C"/>
    <property type="match status" value="1"/>
</dbReference>
<protein>
    <recommendedName>
        <fullName evidence="4">OmpR/PhoB-type domain-containing protein</fullName>
    </recommendedName>
</protein>
<gene>
    <name evidence="5" type="ORF">JZO67_001496</name>
</gene>
<dbReference type="InterPro" id="IPR001867">
    <property type="entry name" value="OmpR/PhoB-type_DNA-bd"/>
</dbReference>
<organism evidence="5 6">
    <name type="scientific">Candidatus Enterococcus ferrettii</name>
    <dbReference type="NCBI Taxonomy" id="2815324"/>
    <lineage>
        <taxon>Bacteria</taxon>
        <taxon>Bacillati</taxon>
        <taxon>Bacillota</taxon>
        <taxon>Bacilli</taxon>
        <taxon>Lactobacillales</taxon>
        <taxon>Enterococcaceae</taxon>
        <taxon>Enterococcus</taxon>
    </lineage>
</organism>
<feature type="domain" description="OmpR/PhoB-type" evidence="4">
    <location>
        <begin position="150"/>
        <end position="221"/>
    </location>
</feature>
<dbReference type="InterPro" id="IPR016032">
    <property type="entry name" value="Sig_transdc_resp-reg_C-effctor"/>
</dbReference>
<comment type="caution">
    <text evidence="5">The sequence shown here is derived from an EMBL/GenBank/DDBJ whole genome shotgun (WGS) entry which is preliminary data.</text>
</comment>
<dbReference type="Gene3D" id="1.10.10.10">
    <property type="entry name" value="Winged helix-like DNA-binding domain superfamily/Winged helix DNA-binding domain"/>
    <property type="match status" value="1"/>
</dbReference>
<dbReference type="InterPro" id="IPR036388">
    <property type="entry name" value="WH-like_DNA-bd_sf"/>
</dbReference>
<dbReference type="SUPFAM" id="SSF46894">
    <property type="entry name" value="C-terminal effector domain of the bipartite response regulators"/>
    <property type="match status" value="1"/>
</dbReference>
<evidence type="ECO:0000256" key="2">
    <source>
        <dbReference type="ARBA" id="ARBA00023125"/>
    </source>
</evidence>
<sequence>MVQIMILTENIANETYFYEKLQRLNHEAFVSCSVLNSWRSGQKIDSWIKNFSLLVISETIADNDALKLLDTVKKHDIFLLRKLDEYPLKEEKSDLELQGFYHWIFSQASLTELRESLFFLRELDQTSLGQHLAHDDAYLQNTLTIFREKLPPINRQIFLALEKQNGQVISREQLSTQIWGYCNRSSLSQLSSRMKTIKQTIFEEFSYDHAICTEWKNGYSFSNSFYQEVIKKVIAS</sequence>
<evidence type="ECO:0000313" key="6">
    <source>
        <dbReference type="Proteomes" id="UP000664357"/>
    </source>
</evidence>
<keyword evidence="2" id="KW-0238">DNA-binding</keyword>
<dbReference type="EMBL" id="JAFREL020000001">
    <property type="protein sequence ID" value="MEO1769545.1"/>
    <property type="molecule type" value="Genomic_DNA"/>
</dbReference>
<proteinExistence type="predicted"/>
<dbReference type="RefSeq" id="WP_207704464.1">
    <property type="nucleotide sequence ID" value="NZ_JAFREL020000001.1"/>
</dbReference>
<evidence type="ECO:0000313" key="5">
    <source>
        <dbReference type="EMBL" id="MEO1769545.1"/>
    </source>
</evidence>
<evidence type="ECO:0000256" key="3">
    <source>
        <dbReference type="ARBA" id="ARBA00023163"/>
    </source>
</evidence>
<evidence type="ECO:0000256" key="1">
    <source>
        <dbReference type="ARBA" id="ARBA00023015"/>
    </source>
</evidence>
<name>A0ABV0ELM5_9ENTE</name>
<accession>A0ABV0ELM5</accession>
<dbReference type="Proteomes" id="UP000664357">
    <property type="component" value="Unassembled WGS sequence"/>
</dbReference>
<evidence type="ECO:0000259" key="4">
    <source>
        <dbReference type="Pfam" id="PF00486"/>
    </source>
</evidence>
<keyword evidence="6" id="KW-1185">Reference proteome</keyword>